<dbReference type="SMART" id="SM00028">
    <property type="entry name" value="TPR"/>
    <property type="match status" value="2"/>
</dbReference>
<dbReference type="PANTHER" id="PTHR44998">
    <property type="match status" value="1"/>
</dbReference>
<dbReference type="InterPro" id="IPR019734">
    <property type="entry name" value="TPR_rpt"/>
</dbReference>
<dbReference type="PANTHER" id="PTHR44998:SF1">
    <property type="entry name" value="UDP-N-ACETYLGLUCOSAMINE--PEPTIDE N-ACETYLGLUCOSAMINYLTRANSFERASE 110 KDA SUBUNIT"/>
    <property type="match status" value="1"/>
</dbReference>
<dbReference type="PROSITE" id="PS50005">
    <property type="entry name" value="TPR"/>
    <property type="match status" value="1"/>
</dbReference>
<dbReference type="Gene3D" id="1.25.40.10">
    <property type="entry name" value="Tetratricopeptide repeat domain"/>
    <property type="match status" value="1"/>
</dbReference>
<reference evidence="2" key="1">
    <citation type="submission" date="2024-02" db="EMBL/GenBank/DDBJ databases">
        <title>Complete genome sequence of Xanthomonas sp. 10-10.</title>
        <authorList>
            <person name="Biessy A."/>
            <person name="Ciotola M."/>
            <person name="Cadieux M."/>
            <person name="Soufiane B."/>
            <person name="Laforest M."/>
            <person name="Filion M."/>
        </authorList>
    </citation>
    <scope>NUCLEOTIDE SEQUENCE</scope>
    <source>
        <strain evidence="2">10-10</strain>
    </source>
</reference>
<keyword evidence="1" id="KW-0802">TPR repeat</keyword>
<evidence type="ECO:0000313" key="2">
    <source>
        <dbReference type="EMBL" id="XBS40061.1"/>
    </source>
</evidence>
<proteinExistence type="predicted"/>
<dbReference type="Pfam" id="PF13432">
    <property type="entry name" value="TPR_16"/>
    <property type="match status" value="1"/>
</dbReference>
<organism evidence="2">
    <name type="scientific">Xanthomonas sp. 10-10</name>
    <dbReference type="NCBI Taxonomy" id="3115848"/>
    <lineage>
        <taxon>Bacteria</taxon>
        <taxon>Pseudomonadati</taxon>
        <taxon>Pseudomonadota</taxon>
        <taxon>Gammaproteobacteria</taxon>
        <taxon>Lysobacterales</taxon>
        <taxon>Lysobacteraceae</taxon>
        <taxon>Xanthomonas</taxon>
    </lineage>
</organism>
<feature type="repeat" description="TPR" evidence="1">
    <location>
        <begin position="149"/>
        <end position="182"/>
    </location>
</feature>
<dbReference type="SUPFAM" id="SSF48452">
    <property type="entry name" value="TPR-like"/>
    <property type="match status" value="1"/>
</dbReference>
<name>A0AAU7PE97_9XANT</name>
<sequence length="260" mass="27758">MAAVAIALCAAGCGGRNAKPGKIRSVEQVAPTYDFRDSSATRDRLALEQKLGLANNRLQSGDYAAAEQLVRDVLKKTPNSIDALMFLGVIQQGQGSPAAGETYRRTAELAPQRGDVLNNYGAWLCANGQAGESLGWFDRALQDSSYAPAPALANAGGCALQAGQRERALRDLRKALELEPSNAYALESMARYEVGQKTYFEARAFIERRLAAAPVTASVLQLAIQIEQGLGDKVAASRYQQRLVKEFPDAATANPGANAL</sequence>
<accession>A0AAU7PE97</accession>
<protein>
    <submittedName>
        <fullName evidence="2">Tetratricopeptide repeat protein</fullName>
    </submittedName>
</protein>
<dbReference type="AlphaFoldDB" id="A0AAU7PE97"/>
<evidence type="ECO:0000256" key="1">
    <source>
        <dbReference type="PROSITE-ProRule" id="PRU00339"/>
    </source>
</evidence>
<dbReference type="EMBL" id="CP144460">
    <property type="protein sequence ID" value="XBS40061.1"/>
    <property type="molecule type" value="Genomic_DNA"/>
</dbReference>
<gene>
    <name evidence="2" type="ORF">VZ068_10760</name>
</gene>
<dbReference type="RefSeq" id="WP_259168154.1">
    <property type="nucleotide sequence ID" value="NZ_CP144460.1"/>
</dbReference>
<dbReference type="InterPro" id="IPR011990">
    <property type="entry name" value="TPR-like_helical_dom_sf"/>
</dbReference>